<dbReference type="Proteomes" id="UP000671879">
    <property type="component" value="Chromosome"/>
</dbReference>
<dbReference type="InterPro" id="IPR007597">
    <property type="entry name" value="CheC"/>
</dbReference>
<keyword evidence="1" id="KW-0145">Chemotaxis</keyword>
<sequence length="206" mass="21826">MEKEELNSLQLDALREVGNIGAGNAATALSGLLDRPVDMAVPQAQLVPIYDLPQLYGAAESLICAVLVRAEGDFSCNLMFMMDEEKSQELADILVAPFHCDDEDMLYQLRDSALSEVGNIVLGAFVNALSAFTGFSLPVSVPAIAHDMLGALLDVVVAIYGISGDIALMVQTSLIVKGIDRELGGHILMVPDPGKLSTLLGKLGVL</sequence>
<dbReference type="InterPro" id="IPR050992">
    <property type="entry name" value="CheZ_family_phosphatases"/>
</dbReference>
<dbReference type="SUPFAM" id="SSF103039">
    <property type="entry name" value="CheC-like"/>
    <property type="match status" value="1"/>
</dbReference>
<proteinExistence type="predicted"/>
<evidence type="ECO:0000256" key="1">
    <source>
        <dbReference type="ARBA" id="ARBA00022500"/>
    </source>
</evidence>
<dbReference type="PANTHER" id="PTHR43693">
    <property type="entry name" value="PROTEIN PHOSPHATASE CHEZ"/>
    <property type="match status" value="1"/>
</dbReference>
<gene>
    <name evidence="4" type="ORF">KAR29_09790</name>
</gene>
<evidence type="ECO:0000313" key="4">
    <source>
        <dbReference type="EMBL" id="QTX31644.1"/>
    </source>
</evidence>
<dbReference type="EMBL" id="CP072943">
    <property type="protein sequence ID" value="QTX31644.1"/>
    <property type="molecule type" value="Genomic_DNA"/>
</dbReference>
<feature type="domain" description="CheC-like protein" evidence="3">
    <location>
        <begin position="111"/>
        <end position="144"/>
    </location>
</feature>
<dbReference type="RefSeq" id="WP_274372813.1">
    <property type="nucleotide sequence ID" value="NZ_CP072943.1"/>
</dbReference>
<reference evidence="5" key="1">
    <citation type="submission" date="2021-04" db="EMBL/GenBank/DDBJ databases">
        <title>A novel Synergistetes isolate from a pyrite-forming mixed culture.</title>
        <authorList>
            <person name="Bunk B."/>
            <person name="Sproer C."/>
            <person name="Spring S."/>
            <person name="Pester M."/>
        </authorList>
    </citation>
    <scope>NUCLEOTIDE SEQUENCE [LARGE SCALE GENOMIC DNA]</scope>
    <source>
        <strain evidence="5">J.5.4.2-T.3.5.2</strain>
    </source>
</reference>
<feature type="domain" description="CheC-like protein" evidence="3">
    <location>
        <begin position="10"/>
        <end position="43"/>
    </location>
</feature>
<dbReference type="AlphaFoldDB" id="A0A9Q7EV10"/>
<name>A0A9Q7EV10_9BACT</name>
<dbReference type="Gene3D" id="3.40.1550.10">
    <property type="entry name" value="CheC-like"/>
    <property type="match status" value="1"/>
</dbReference>
<dbReference type="GO" id="GO:0006935">
    <property type="term" value="P:chemotaxis"/>
    <property type="evidence" value="ECO:0007669"/>
    <property type="project" value="UniProtKB-KW"/>
</dbReference>
<protein>
    <submittedName>
        <fullName evidence="4">Chemotaxis protein CheC</fullName>
    </submittedName>
</protein>
<accession>A0A9Q7EV10</accession>
<dbReference type="PANTHER" id="PTHR43693:SF1">
    <property type="entry name" value="PROTEIN PHOSPHATASE CHEZ"/>
    <property type="match status" value="1"/>
</dbReference>
<organism evidence="4 5">
    <name type="scientific">Aminithiophilus ramosus</name>
    <dbReference type="NCBI Taxonomy" id="3029084"/>
    <lineage>
        <taxon>Bacteria</taxon>
        <taxon>Thermotogati</taxon>
        <taxon>Synergistota</taxon>
        <taxon>Synergistia</taxon>
        <taxon>Synergistales</taxon>
        <taxon>Aminithiophilaceae</taxon>
        <taxon>Aminithiophilus</taxon>
    </lineage>
</organism>
<keyword evidence="2" id="KW-0378">Hydrolase</keyword>
<dbReference type="Pfam" id="PF04509">
    <property type="entry name" value="CheC"/>
    <property type="match status" value="2"/>
</dbReference>
<dbReference type="GO" id="GO:0016787">
    <property type="term" value="F:hydrolase activity"/>
    <property type="evidence" value="ECO:0007669"/>
    <property type="project" value="UniProtKB-KW"/>
</dbReference>
<evidence type="ECO:0000313" key="5">
    <source>
        <dbReference type="Proteomes" id="UP000671879"/>
    </source>
</evidence>
<keyword evidence="5" id="KW-1185">Reference proteome</keyword>
<dbReference type="CDD" id="cd17909">
    <property type="entry name" value="CheC_ClassI"/>
    <property type="match status" value="1"/>
</dbReference>
<dbReference type="InterPro" id="IPR028976">
    <property type="entry name" value="CheC-like_sf"/>
</dbReference>
<evidence type="ECO:0000259" key="3">
    <source>
        <dbReference type="Pfam" id="PF04509"/>
    </source>
</evidence>
<evidence type="ECO:0000256" key="2">
    <source>
        <dbReference type="ARBA" id="ARBA00022801"/>
    </source>
</evidence>
<dbReference type="KEGG" id="aram:KAR29_09790"/>